<keyword evidence="3" id="KW-0862">Zinc</keyword>
<evidence type="ECO:0000256" key="2">
    <source>
        <dbReference type="ARBA" id="ARBA00022771"/>
    </source>
</evidence>
<feature type="compositionally biased region" description="Polar residues" evidence="5">
    <location>
        <begin position="214"/>
        <end position="227"/>
    </location>
</feature>
<feature type="compositionally biased region" description="Basic and acidic residues" evidence="5">
    <location>
        <begin position="285"/>
        <end position="298"/>
    </location>
</feature>
<dbReference type="PANTHER" id="PTHR31973">
    <property type="entry name" value="POLYPROTEIN, PUTATIVE-RELATED"/>
    <property type="match status" value="1"/>
</dbReference>
<dbReference type="GeneID" id="130508272"/>
<feature type="region of interest" description="Disordered" evidence="5">
    <location>
        <begin position="285"/>
        <end position="328"/>
    </location>
</feature>
<keyword evidence="2 4" id="KW-0863">Zinc-finger</keyword>
<dbReference type="KEGG" id="rsz:130508272"/>
<dbReference type="SMART" id="SM00575">
    <property type="entry name" value="ZnF_PMZ"/>
    <property type="match status" value="1"/>
</dbReference>
<gene>
    <name evidence="8" type="primary">LOC130508272</name>
</gene>
<evidence type="ECO:0000259" key="6">
    <source>
        <dbReference type="PROSITE" id="PS50966"/>
    </source>
</evidence>
<dbReference type="InterPro" id="IPR007527">
    <property type="entry name" value="Znf_SWIM"/>
</dbReference>
<dbReference type="InterPro" id="IPR004332">
    <property type="entry name" value="Transposase_MuDR"/>
</dbReference>
<organism evidence="7 8">
    <name type="scientific">Raphanus sativus</name>
    <name type="common">Radish</name>
    <name type="synonym">Raphanus raphanistrum var. sativus</name>
    <dbReference type="NCBI Taxonomy" id="3726"/>
    <lineage>
        <taxon>Eukaryota</taxon>
        <taxon>Viridiplantae</taxon>
        <taxon>Streptophyta</taxon>
        <taxon>Embryophyta</taxon>
        <taxon>Tracheophyta</taxon>
        <taxon>Spermatophyta</taxon>
        <taxon>Magnoliopsida</taxon>
        <taxon>eudicotyledons</taxon>
        <taxon>Gunneridae</taxon>
        <taxon>Pentapetalae</taxon>
        <taxon>rosids</taxon>
        <taxon>malvids</taxon>
        <taxon>Brassicales</taxon>
        <taxon>Brassicaceae</taxon>
        <taxon>Brassiceae</taxon>
        <taxon>Raphanus</taxon>
    </lineage>
</organism>
<dbReference type="InterPro" id="IPR018289">
    <property type="entry name" value="MULE_transposase_dom"/>
</dbReference>
<dbReference type="Pfam" id="PF10551">
    <property type="entry name" value="MULE"/>
    <property type="match status" value="1"/>
</dbReference>
<evidence type="ECO:0000313" key="7">
    <source>
        <dbReference type="Proteomes" id="UP000504610"/>
    </source>
</evidence>
<dbReference type="RefSeq" id="XP_056859670.1">
    <property type="nucleotide sequence ID" value="XM_057003690.1"/>
</dbReference>
<evidence type="ECO:0000256" key="1">
    <source>
        <dbReference type="ARBA" id="ARBA00022723"/>
    </source>
</evidence>
<accession>A0A9W3D732</accession>
<evidence type="ECO:0000256" key="3">
    <source>
        <dbReference type="ARBA" id="ARBA00022833"/>
    </source>
</evidence>
<dbReference type="Pfam" id="PF03108">
    <property type="entry name" value="DBD_Tnp_Mut"/>
    <property type="match status" value="1"/>
</dbReference>
<dbReference type="GO" id="GO:0008270">
    <property type="term" value="F:zinc ion binding"/>
    <property type="evidence" value="ECO:0007669"/>
    <property type="project" value="UniProtKB-KW"/>
</dbReference>
<dbReference type="InterPro" id="IPR006564">
    <property type="entry name" value="Znf_PMZ"/>
</dbReference>
<feature type="region of interest" description="Disordered" evidence="5">
    <location>
        <begin position="214"/>
        <end position="241"/>
    </location>
</feature>
<dbReference type="OrthoDB" id="1111769at2759"/>
<evidence type="ECO:0000313" key="8">
    <source>
        <dbReference type="RefSeq" id="XP_056859670.1"/>
    </source>
</evidence>
<dbReference type="AlphaFoldDB" id="A0A9W3D732"/>
<sequence>MGQLVKLVVGVWEQVGHRGWLFLEDPTERKYEIMVHENQTYASLMDLVRTRYSVGLETAVTLTYEFPEWMKGPGDISAPPVDVKEDGDVELFMSIRIDLPSTRLMVTIGNDVVARYLFLRRDDYTVIGSSKGVVGAKGGNYRDSCDINLQTEVVAGNVFSGTPVDGRGFWEGMLGQCFMSASQQFLANVCGGGSMNFGDGDALAFMRTALGASKETNVGSESSTDSSPGPEETVPDSYGGGVMSLSQSEVLAADVGRNTLAIVEPQPGREKASLVEYMRKGKGKLCDEDGMEKKRSNSGERASPLLSNPNFPDPIPDADTTDEDTDEEGGKHLFVGQVFINRSAFRTHMSLYALANKFRYLCRRSEPGKMVLVCRGNDCKWRVSASKLPGCPQFQIKRLEEEHSCTVDERGDFKQHATSNLIGEMVRNKFGCGGTGPRPAALREFMRTDHQVPISYWKAWKSRELAREHGLGNTVDSYKMLPSYLSKLAIANPGTVAAIETTPAEGEVQRFKYLFLSFGASAKGYEYMRKVVIVDGTHLKGKYSGCLLTASAQDANYQIFPIAFAIVDGENDLSWGWFFQKLTAVVKDGCDVVFVSDRHSSIYAGLHKWYPTAKHYACVLHLQRNIVTMFKKKHLAYLVSKAARAYRVCDFYKYFNELKMIDINCADYLIRIGFEHWARSHSSGLRYNIMTSNVAESLNAALAEARDYPIVALVEYIRGMLMRWFSVRREASERCGGLVTPKVEELISRNFSVSSGFLVRHISKAEFEVRGKEGVPFAVDLEAKKCSCLEFDMLRIPCGHAVAAAIHSKRRVDALVGEELSRNNWAAGYSMSINPGVDDKAETPLGDTLASLVLAPPNTRRPPGRPKKTRILSRGEFKRGAMGRKKRACKRCGGKDHNRATCKMAI</sequence>
<evidence type="ECO:0000256" key="4">
    <source>
        <dbReference type="PROSITE-ProRule" id="PRU00325"/>
    </source>
</evidence>
<keyword evidence="7" id="KW-1185">Reference proteome</keyword>
<name>A0A9W3D732_RAPSA</name>
<proteinExistence type="predicted"/>
<feature type="domain" description="SWIM-type" evidence="6">
    <location>
        <begin position="777"/>
        <end position="809"/>
    </location>
</feature>
<dbReference type="Pfam" id="PF04434">
    <property type="entry name" value="SWIM"/>
    <property type="match status" value="1"/>
</dbReference>
<reference evidence="7" key="1">
    <citation type="journal article" date="2019" name="Database">
        <title>The radish genome database (RadishGD): an integrated information resource for radish genomics.</title>
        <authorList>
            <person name="Yu H.J."/>
            <person name="Baek S."/>
            <person name="Lee Y.J."/>
            <person name="Cho A."/>
            <person name="Mun J.H."/>
        </authorList>
    </citation>
    <scope>NUCLEOTIDE SEQUENCE [LARGE SCALE GENOMIC DNA]</scope>
    <source>
        <strain evidence="7">cv. WK10039</strain>
    </source>
</reference>
<dbReference type="PANTHER" id="PTHR31973:SF113">
    <property type="entry name" value="PROTEIN FAR1-RELATED SEQUENCE 5-LIKE"/>
    <property type="match status" value="1"/>
</dbReference>
<dbReference type="PROSITE" id="PS50966">
    <property type="entry name" value="ZF_SWIM"/>
    <property type="match status" value="1"/>
</dbReference>
<keyword evidence="1" id="KW-0479">Metal-binding</keyword>
<protein>
    <submittedName>
        <fullName evidence="8">Uncharacterized protein LOC130508272</fullName>
    </submittedName>
</protein>
<evidence type="ECO:0000256" key="5">
    <source>
        <dbReference type="SAM" id="MobiDB-lite"/>
    </source>
</evidence>
<reference evidence="8" key="2">
    <citation type="submission" date="2025-08" db="UniProtKB">
        <authorList>
            <consortium name="RefSeq"/>
        </authorList>
    </citation>
    <scope>IDENTIFICATION</scope>
    <source>
        <tissue evidence="8">Leaf</tissue>
    </source>
</reference>
<dbReference type="Proteomes" id="UP000504610">
    <property type="component" value="Chromosome 1"/>
</dbReference>